<feature type="compositionally biased region" description="Polar residues" evidence="3">
    <location>
        <begin position="331"/>
        <end position="345"/>
    </location>
</feature>
<feature type="compositionally biased region" description="Basic and acidic residues" evidence="3">
    <location>
        <begin position="181"/>
        <end position="201"/>
    </location>
</feature>
<gene>
    <name evidence="5" type="ORF">PYX00_005555</name>
</gene>
<proteinExistence type="predicted"/>
<evidence type="ECO:0000256" key="1">
    <source>
        <dbReference type="ARBA" id="ARBA00004123"/>
    </source>
</evidence>
<dbReference type="GO" id="GO:0000122">
    <property type="term" value="P:negative regulation of transcription by RNA polymerase II"/>
    <property type="evidence" value="ECO:0007669"/>
    <property type="project" value="TreeGrafter"/>
</dbReference>
<dbReference type="Pfam" id="PF00385">
    <property type="entry name" value="Chromo"/>
    <property type="match status" value="1"/>
</dbReference>
<feature type="region of interest" description="Disordered" evidence="3">
    <location>
        <begin position="58"/>
        <end position="369"/>
    </location>
</feature>
<dbReference type="PANTHER" id="PTHR46389">
    <property type="entry name" value="POLYCOMB GROUP PROTEIN PC"/>
    <property type="match status" value="1"/>
</dbReference>
<dbReference type="Pfam" id="PF17218">
    <property type="entry name" value="CBX7_C"/>
    <property type="match status" value="1"/>
</dbReference>
<dbReference type="InterPro" id="IPR023779">
    <property type="entry name" value="Chromodomain_CS"/>
</dbReference>
<name>A0AAW2HS20_9NEOP</name>
<dbReference type="Gene3D" id="2.40.50.40">
    <property type="match status" value="1"/>
</dbReference>
<comment type="caution">
    <text evidence="5">The sequence shown here is derived from an EMBL/GenBank/DDBJ whole genome shotgun (WGS) entry which is preliminary data.</text>
</comment>
<dbReference type="CDD" id="cd18644">
    <property type="entry name" value="CD_polycomb"/>
    <property type="match status" value="1"/>
</dbReference>
<dbReference type="PROSITE" id="PS00598">
    <property type="entry name" value="CHROMO_1"/>
    <property type="match status" value="1"/>
</dbReference>
<dbReference type="InterPro" id="IPR000953">
    <property type="entry name" value="Chromo/chromo_shadow_dom"/>
</dbReference>
<sequence length="458" mass="51065">MELPMGDRVYAAERIMKKRIRRGKVEYFVKWKGWSQRHSTWEPEENILDSRLIDIFEQSQRSDYSSHKRGPRKRESQKDKEKLAKEREKERAKSEDEEDEEDAAGESSQDEGGPDVSNRINVEETDQEEASQSAGVAEEKEVKKTRPKIIPAEDLAEDNSSSSSDDTPLQSRRNEVALSEQKVRESAGTKRKAEVLSKESGKIGVTITTSPGGSTSPPLSKLAKVKDSAVNQRNSSEKSHNSTAEKSNQLKSPVAKQNDKVHVRRPSSTKTEKESDGKTPPVKTEVKRHSLSPSPVNVKSPVSTFKVSSPPPAPTPGAPRAEVEHKKAITPVTTNTAQEQVTGVASSDPPRGEEVPKQKRPQQPQETNTLSCRDVNNRTAKADDKINNNVDDESGVTHVMTHHGGDYWRARNPVADEIFITDVTVNLKTVTIRECKTEKGFFKERDHKEQKSDINCGF</sequence>
<evidence type="ECO:0000313" key="5">
    <source>
        <dbReference type="EMBL" id="KAL0272679.1"/>
    </source>
</evidence>
<dbReference type="InterPro" id="IPR016197">
    <property type="entry name" value="Chromo-like_dom_sf"/>
</dbReference>
<dbReference type="PROSITE" id="PS50013">
    <property type="entry name" value="CHROMO_2"/>
    <property type="match status" value="1"/>
</dbReference>
<protein>
    <recommendedName>
        <fullName evidence="4">Chromo domain-containing protein</fullName>
    </recommendedName>
</protein>
<feature type="compositionally biased region" description="Basic and acidic residues" evidence="3">
    <location>
        <begin position="73"/>
        <end position="94"/>
    </location>
</feature>
<accession>A0AAW2HS20</accession>
<dbReference type="InterPro" id="IPR023780">
    <property type="entry name" value="Chromo_domain"/>
</dbReference>
<evidence type="ECO:0000259" key="4">
    <source>
        <dbReference type="PROSITE" id="PS50013"/>
    </source>
</evidence>
<dbReference type="InterPro" id="IPR033773">
    <property type="entry name" value="CBX7_C"/>
</dbReference>
<dbReference type="InterPro" id="IPR017984">
    <property type="entry name" value="Chromo_dom_subgr"/>
</dbReference>
<feature type="compositionally biased region" description="Low complexity" evidence="3">
    <location>
        <begin position="291"/>
        <end position="303"/>
    </location>
</feature>
<dbReference type="SMART" id="SM00298">
    <property type="entry name" value="CHROMO"/>
    <property type="match status" value="1"/>
</dbReference>
<feature type="compositionally biased region" description="Low complexity" evidence="3">
    <location>
        <begin position="208"/>
        <end position="218"/>
    </location>
</feature>
<dbReference type="AlphaFoldDB" id="A0AAW2HS20"/>
<organism evidence="5">
    <name type="scientific">Menopon gallinae</name>
    <name type="common">poultry shaft louse</name>
    <dbReference type="NCBI Taxonomy" id="328185"/>
    <lineage>
        <taxon>Eukaryota</taxon>
        <taxon>Metazoa</taxon>
        <taxon>Ecdysozoa</taxon>
        <taxon>Arthropoda</taxon>
        <taxon>Hexapoda</taxon>
        <taxon>Insecta</taxon>
        <taxon>Pterygota</taxon>
        <taxon>Neoptera</taxon>
        <taxon>Paraneoptera</taxon>
        <taxon>Psocodea</taxon>
        <taxon>Troctomorpha</taxon>
        <taxon>Phthiraptera</taxon>
        <taxon>Amblycera</taxon>
        <taxon>Menoponidae</taxon>
        <taxon>Menopon</taxon>
    </lineage>
</organism>
<feature type="compositionally biased region" description="Acidic residues" evidence="3">
    <location>
        <begin position="95"/>
        <end position="113"/>
    </location>
</feature>
<dbReference type="PANTHER" id="PTHR46389:SF3">
    <property type="entry name" value="POLYCOMB GROUP PROTEIN PC"/>
    <property type="match status" value="1"/>
</dbReference>
<evidence type="ECO:0000256" key="2">
    <source>
        <dbReference type="ARBA" id="ARBA00023242"/>
    </source>
</evidence>
<feature type="compositionally biased region" description="Polar residues" evidence="3">
    <location>
        <begin position="241"/>
        <end position="251"/>
    </location>
</feature>
<feature type="domain" description="Chromo" evidence="4">
    <location>
        <begin position="10"/>
        <end position="68"/>
    </location>
</feature>
<dbReference type="SUPFAM" id="SSF54160">
    <property type="entry name" value="Chromo domain-like"/>
    <property type="match status" value="1"/>
</dbReference>
<evidence type="ECO:0000256" key="3">
    <source>
        <dbReference type="SAM" id="MobiDB-lite"/>
    </source>
</evidence>
<reference evidence="5" key="1">
    <citation type="journal article" date="2024" name="Gigascience">
        <title>Chromosome-level genome of the poultry shaft louse Menopon gallinae provides insight into the host-switching and adaptive evolution of parasitic lice.</title>
        <authorList>
            <person name="Xu Y."/>
            <person name="Ma L."/>
            <person name="Liu S."/>
            <person name="Liang Y."/>
            <person name="Liu Q."/>
            <person name="He Z."/>
            <person name="Tian L."/>
            <person name="Duan Y."/>
            <person name="Cai W."/>
            <person name="Li H."/>
            <person name="Song F."/>
        </authorList>
    </citation>
    <scope>NUCLEOTIDE SEQUENCE</scope>
    <source>
        <strain evidence="5">Cailab_2023a</strain>
    </source>
</reference>
<dbReference type="GO" id="GO:0000785">
    <property type="term" value="C:chromatin"/>
    <property type="evidence" value="ECO:0007669"/>
    <property type="project" value="TreeGrafter"/>
</dbReference>
<keyword evidence="2" id="KW-0539">Nucleus</keyword>
<comment type="subcellular location">
    <subcellularLocation>
        <location evidence="1">Nucleus</location>
    </subcellularLocation>
</comment>
<dbReference type="InterPro" id="IPR052458">
    <property type="entry name" value="PcG_PRC1-like_component"/>
</dbReference>
<dbReference type="PRINTS" id="PR00504">
    <property type="entry name" value="CHROMODOMAIN"/>
</dbReference>
<dbReference type="GO" id="GO:0003682">
    <property type="term" value="F:chromatin binding"/>
    <property type="evidence" value="ECO:0007669"/>
    <property type="project" value="TreeGrafter"/>
</dbReference>
<dbReference type="GO" id="GO:0035102">
    <property type="term" value="C:PRC1 complex"/>
    <property type="evidence" value="ECO:0007669"/>
    <property type="project" value="TreeGrafter"/>
</dbReference>
<dbReference type="EMBL" id="JARGDH010000003">
    <property type="protein sequence ID" value="KAL0272679.1"/>
    <property type="molecule type" value="Genomic_DNA"/>
</dbReference>